<dbReference type="RefSeq" id="WP_167180677.1">
    <property type="nucleotide sequence ID" value="NZ_JAAONZ010000001.1"/>
</dbReference>
<dbReference type="Proteomes" id="UP000787472">
    <property type="component" value="Unassembled WGS sequence"/>
</dbReference>
<evidence type="ECO:0000313" key="3">
    <source>
        <dbReference type="EMBL" id="NHO64040.1"/>
    </source>
</evidence>
<dbReference type="EMBL" id="JAAONZ010000001">
    <property type="protein sequence ID" value="NHO64040.1"/>
    <property type="molecule type" value="Genomic_DNA"/>
</dbReference>
<comment type="caution">
    <text evidence="3">The sequence shown here is derived from an EMBL/GenBank/DDBJ whole genome shotgun (WGS) entry which is preliminary data.</text>
</comment>
<name>A0A9E5MLK1_9GAMM</name>
<feature type="compositionally biased region" description="Low complexity" evidence="1">
    <location>
        <begin position="31"/>
        <end position="47"/>
    </location>
</feature>
<sequence>MKTIRQRNVTTALLSGVLLLVIFSPLSLAQATTQTEDTTSKSQQQQESQEEQKQTDTPKAAATKTGSGQTDPNFTPSEQVSEDLSVSFPVDI</sequence>
<protein>
    <submittedName>
        <fullName evidence="3">Uncharacterized protein</fullName>
    </submittedName>
</protein>
<reference evidence="3" key="1">
    <citation type="submission" date="2020-03" db="EMBL/GenBank/DDBJ databases">
        <authorList>
            <person name="Guo F."/>
        </authorList>
    </citation>
    <scope>NUCLEOTIDE SEQUENCE</scope>
    <source>
        <strain evidence="3">JCM 30134</strain>
    </source>
</reference>
<keyword evidence="2" id="KW-0732">Signal</keyword>
<feature type="region of interest" description="Disordered" evidence="1">
    <location>
        <begin position="31"/>
        <end position="92"/>
    </location>
</feature>
<proteinExistence type="predicted"/>
<feature type="compositionally biased region" description="Polar residues" evidence="1">
    <location>
        <begin position="64"/>
        <end position="84"/>
    </location>
</feature>
<gene>
    <name evidence="3" type="ORF">G8770_00580</name>
</gene>
<accession>A0A9E5MLK1</accession>
<keyword evidence="4" id="KW-1185">Reference proteome</keyword>
<evidence type="ECO:0000313" key="4">
    <source>
        <dbReference type="Proteomes" id="UP000787472"/>
    </source>
</evidence>
<feature type="signal peptide" evidence="2">
    <location>
        <begin position="1"/>
        <end position="29"/>
    </location>
</feature>
<evidence type="ECO:0000256" key="2">
    <source>
        <dbReference type="SAM" id="SignalP"/>
    </source>
</evidence>
<dbReference type="AlphaFoldDB" id="A0A9E5MLK1"/>
<organism evidence="3 4">
    <name type="scientific">Pseudomaricurvus hydrocarbonicus</name>
    <dbReference type="NCBI Taxonomy" id="1470433"/>
    <lineage>
        <taxon>Bacteria</taxon>
        <taxon>Pseudomonadati</taxon>
        <taxon>Pseudomonadota</taxon>
        <taxon>Gammaproteobacteria</taxon>
        <taxon>Cellvibrionales</taxon>
        <taxon>Cellvibrionaceae</taxon>
        <taxon>Pseudomaricurvus</taxon>
    </lineage>
</organism>
<feature type="chain" id="PRO_5038869701" evidence="2">
    <location>
        <begin position="30"/>
        <end position="92"/>
    </location>
</feature>
<evidence type="ECO:0000256" key="1">
    <source>
        <dbReference type="SAM" id="MobiDB-lite"/>
    </source>
</evidence>